<comment type="caution">
    <text evidence="17">The sequence shown here is derived from an EMBL/GenBank/DDBJ whole genome shotgun (WGS) entry which is preliminary data.</text>
</comment>
<keyword evidence="9" id="KW-0560">Oxidoreductase</keyword>
<comment type="similarity">
    <text evidence="3">Belongs to the multicopper oxidase family.</text>
</comment>
<keyword evidence="14" id="KW-1133">Transmembrane helix</keyword>
<keyword evidence="10 12" id="KW-0186">Copper</keyword>
<feature type="transmembrane region" description="Helical" evidence="14">
    <location>
        <begin position="174"/>
        <end position="195"/>
    </location>
</feature>
<dbReference type="RefSeq" id="WP_019047183.1">
    <property type="nucleotide sequence ID" value="NZ_BAFO02000032.1"/>
</dbReference>
<evidence type="ECO:0000256" key="8">
    <source>
        <dbReference type="ARBA" id="ARBA00022737"/>
    </source>
</evidence>
<comment type="catalytic activity">
    <reaction evidence="11">
        <text>nitric oxide + Fe(III)-[cytochrome c] + H2O = Fe(II)-[cytochrome c] + nitrite + 2 H(+)</text>
        <dbReference type="Rhea" id="RHEA:15233"/>
        <dbReference type="Rhea" id="RHEA-COMP:10350"/>
        <dbReference type="Rhea" id="RHEA-COMP:14399"/>
        <dbReference type="ChEBI" id="CHEBI:15377"/>
        <dbReference type="ChEBI" id="CHEBI:15378"/>
        <dbReference type="ChEBI" id="CHEBI:16301"/>
        <dbReference type="ChEBI" id="CHEBI:16480"/>
        <dbReference type="ChEBI" id="CHEBI:29033"/>
        <dbReference type="ChEBI" id="CHEBI:29034"/>
        <dbReference type="EC" id="1.7.2.1"/>
    </reaction>
</comment>
<name>U5E7S0_NOCAS</name>
<feature type="binding site" description="type 1 copper site" evidence="12">
    <location>
        <position position="326"/>
    </location>
    <ligand>
        <name>Cu cation</name>
        <dbReference type="ChEBI" id="CHEBI:23378"/>
        <label>1</label>
    </ligand>
</feature>
<evidence type="ECO:0000256" key="14">
    <source>
        <dbReference type="SAM" id="Phobius"/>
    </source>
</evidence>
<dbReference type="GO" id="GO:0050421">
    <property type="term" value="F:nitrite reductase (NO-forming) activity"/>
    <property type="evidence" value="ECO:0007669"/>
    <property type="project" value="UniProtKB-EC"/>
</dbReference>
<feature type="transmembrane region" description="Helical" evidence="14">
    <location>
        <begin position="35"/>
        <end position="57"/>
    </location>
</feature>
<dbReference type="InterPro" id="IPR045087">
    <property type="entry name" value="Cu-oxidase_fam"/>
</dbReference>
<evidence type="ECO:0000256" key="2">
    <source>
        <dbReference type="ARBA" id="ARBA00001973"/>
    </source>
</evidence>
<protein>
    <recommendedName>
        <fullName evidence="6">Copper-containing nitrite reductase</fullName>
        <ecNumber evidence="5">1.7.2.1</ecNumber>
    </recommendedName>
</protein>
<dbReference type="Pfam" id="PF07731">
    <property type="entry name" value="Cu-oxidase_2"/>
    <property type="match status" value="1"/>
</dbReference>
<evidence type="ECO:0000256" key="9">
    <source>
        <dbReference type="ARBA" id="ARBA00023002"/>
    </source>
</evidence>
<feature type="domain" description="Plastocyanin-like" evidence="16">
    <location>
        <begin position="244"/>
        <end position="349"/>
    </location>
</feature>
<dbReference type="InterPro" id="IPR001287">
    <property type="entry name" value="NO2-reductase_Cu"/>
</dbReference>
<evidence type="ECO:0000256" key="11">
    <source>
        <dbReference type="ARBA" id="ARBA00049340"/>
    </source>
</evidence>
<keyword evidence="14" id="KW-0812">Transmembrane</keyword>
<evidence type="ECO:0000259" key="15">
    <source>
        <dbReference type="Pfam" id="PF07731"/>
    </source>
</evidence>
<comment type="subunit">
    <text evidence="4">Homotrimer.</text>
</comment>
<dbReference type="Pfam" id="PF07732">
    <property type="entry name" value="Cu-oxidase_3"/>
    <property type="match status" value="1"/>
</dbReference>
<dbReference type="InterPro" id="IPR011706">
    <property type="entry name" value="Cu-oxidase_C"/>
</dbReference>
<dbReference type="GO" id="GO:0005507">
    <property type="term" value="F:copper ion binding"/>
    <property type="evidence" value="ECO:0007669"/>
    <property type="project" value="InterPro"/>
</dbReference>
<dbReference type="InterPro" id="IPR008972">
    <property type="entry name" value="Cupredoxin"/>
</dbReference>
<dbReference type="OrthoDB" id="345021at2"/>
<comment type="cofactor">
    <cofactor evidence="2 12">
        <name>Cu(2+)</name>
        <dbReference type="ChEBI" id="CHEBI:29036"/>
    </cofactor>
</comment>
<evidence type="ECO:0000256" key="4">
    <source>
        <dbReference type="ARBA" id="ARBA00011233"/>
    </source>
</evidence>
<feature type="domain" description="Plastocyanin-like" evidence="15">
    <location>
        <begin position="517"/>
        <end position="616"/>
    </location>
</feature>
<feature type="transmembrane region" description="Helical" evidence="14">
    <location>
        <begin position="69"/>
        <end position="87"/>
    </location>
</feature>
<dbReference type="PANTHER" id="PTHR11709">
    <property type="entry name" value="MULTI-COPPER OXIDASE"/>
    <property type="match status" value="1"/>
</dbReference>
<dbReference type="PANTHER" id="PTHR11709:SF482">
    <property type="entry name" value="COPPER-CONTAINING NITRITE REDUCTASE"/>
    <property type="match status" value="1"/>
</dbReference>
<evidence type="ECO:0000256" key="6">
    <source>
        <dbReference type="ARBA" id="ARBA00017290"/>
    </source>
</evidence>
<proteinExistence type="inferred from homology"/>
<evidence type="ECO:0000259" key="16">
    <source>
        <dbReference type="Pfam" id="PF07732"/>
    </source>
</evidence>
<evidence type="ECO:0000256" key="10">
    <source>
        <dbReference type="ARBA" id="ARBA00023008"/>
    </source>
</evidence>
<dbReference type="EMBL" id="BAFO02000032">
    <property type="protein sequence ID" value="GAD86042.1"/>
    <property type="molecule type" value="Genomic_DNA"/>
</dbReference>
<keyword evidence="14" id="KW-0472">Membrane</keyword>
<evidence type="ECO:0000313" key="17">
    <source>
        <dbReference type="EMBL" id="GAD86042.1"/>
    </source>
</evidence>
<evidence type="ECO:0000256" key="3">
    <source>
        <dbReference type="ARBA" id="ARBA00010609"/>
    </source>
</evidence>
<dbReference type="CDD" id="cd04202">
    <property type="entry name" value="CuRO_D2_2dMcoN_like"/>
    <property type="match status" value="1"/>
</dbReference>
<dbReference type="eggNOG" id="COG2132">
    <property type="taxonomic scope" value="Bacteria"/>
</dbReference>
<evidence type="ECO:0000256" key="13">
    <source>
        <dbReference type="SAM" id="MobiDB-lite"/>
    </source>
</evidence>
<keyword evidence="18" id="KW-1185">Reference proteome</keyword>
<evidence type="ECO:0000256" key="1">
    <source>
        <dbReference type="ARBA" id="ARBA00001960"/>
    </source>
</evidence>
<dbReference type="AlphaFoldDB" id="U5E7S0"/>
<dbReference type="Gene3D" id="2.60.40.420">
    <property type="entry name" value="Cupredoxins - blue copper proteins"/>
    <property type="match status" value="3"/>
</dbReference>
<feature type="transmembrane region" description="Helical" evidence="14">
    <location>
        <begin position="127"/>
        <end position="146"/>
    </location>
</feature>
<dbReference type="Proteomes" id="UP000017048">
    <property type="component" value="Unassembled WGS sequence"/>
</dbReference>
<feature type="binding site" description="type 1 copper site" evidence="12">
    <location>
        <position position="286"/>
    </location>
    <ligand>
        <name>Cu cation</name>
        <dbReference type="ChEBI" id="CHEBI:23378"/>
        <label>1</label>
    </ligand>
</feature>
<keyword evidence="7 12" id="KW-0479">Metal-binding</keyword>
<reference evidence="17 18" key="1">
    <citation type="journal article" date="2014" name="BMC Genomics">
        <title>Genome based analysis of type-I polyketide synthase and nonribosomal peptide synthetase gene clusters in seven strains of five representative Nocardia species.</title>
        <authorList>
            <person name="Komaki H."/>
            <person name="Ichikawa N."/>
            <person name="Hosoyama A."/>
            <person name="Takahashi-Nakaguchi A."/>
            <person name="Matsuzawa T."/>
            <person name="Suzuki K."/>
            <person name="Fujita N."/>
            <person name="Gonoi T."/>
        </authorList>
    </citation>
    <scope>NUCLEOTIDE SEQUENCE [LARGE SCALE GENOMIC DNA]</scope>
    <source>
        <strain evidence="17 18">NBRC 15531</strain>
    </source>
</reference>
<dbReference type="PRINTS" id="PR00695">
    <property type="entry name" value="CUNO2RDTASE"/>
</dbReference>
<evidence type="ECO:0000256" key="7">
    <source>
        <dbReference type="ARBA" id="ARBA00022723"/>
    </source>
</evidence>
<dbReference type="EC" id="1.7.2.1" evidence="5"/>
<feature type="region of interest" description="Disordered" evidence="13">
    <location>
        <begin position="151"/>
        <end position="170"/>
    </location>
</feature>
<keyword evidence="8" id="KW-0677">Repeat</keyword>
<comment type="cofactor">
    <cofactor evidence="1 12">
        <name>Cu(+)</name>
        <dbReference type="ChEBI" id="CHEBI:49552"/>
    </cofactor>
</comment>
<dbReference type="SUPFAM" id="SSF49503">
    <property type="entry name" value="Cupredoxins"/>
    <property type="match status" value="3"/>
</dbReference>
<dbReference type="GeneID" id="91517608"/>
<feature type="transmembrane region" description="Helical" evidence="14">
    <location>
        <begin position="6"/>
        <end position="28"/>
    </location>
</feature>
<evidence type="ECO:0000256" key="5">
    <source>
        <dbReference type="ARBA" id="ARBA00011882"/>
    </source>
</evidence>
<dbReference type="STRING" id="1824.SAMN05444423_102577"/>
<dbReference type="InterPro" id="IPR011707">
    <property type="entry name" value="Cu-oxidase-like_N"/>
</dbReference>
<dbReference type="InterPro" id="IPR002355">
    <property type="entry name" value="Cu_oxidase_Cu_BS"/>
</dbReference>
<sequence length="632" mass="66359">MSTAAWVVLDHAVTVAGALAWFGAAGLVARRSARLIGALLSVAVALTIVRAVPVAVLAGRGWWFVQEKVWFGLPVTGVAAVVAVVVAGRGAGLAQAATVTALSTAGYAAVASFVLSFLIGYPLTPAAALGALAVIGTAALLTRRVLTEPVVPEREPADRPETGTRPDGMPRRRALGLAGAVTVLSAAGGGIGLSLRRDATGTEQAGGPVVSVQTLRGPETPAAGGVTRRHVRTARTATVRVGADDVAAWTFDGTVPGPAIVARQGDLVEVELVNHDIDAGVTLHWHGYDVPCAEDGAAGVTQDAVPVGGSHVYRFRADQAGTYWYHTHHASHPGVRRGLYGHLIVTPRETPTGTRDLTMSVHTFDGHAPLLDGGGDHDVPAGTVTRLRLINTDSGSHRFALAGTDFRVVAVDGRDLDGPAPVGRVQLRVPAGGRHDLEFTMPAAGVIVLLNGDTAARLGPEKSHPAAGSEIRNWPDLDLLTYGAARPVRLPAPDRRFTLVLDRGIARVNGTPSYAHTVNGRAHPAIPDQVVRAGDIVHCTVVNRSLDTHPWHLHGHPVLILSRDGRPAQGSPLWVDSLDVRPGEVWEIAFRATNPGIWMNHCHNLPHAEKGMMLLLRYTGFGTPFGGAHAHH</sequence>
<accession>U5E7S0</accession>
<dbReference type="PROSITE" id="PS00080">
    <property type="entry name" value="MULTICOPPER_OXIDASE2"/>
    <property type="match status" value="1"/>
</dbReference>
<gene>
    <name evidence="17" type="ORF">NCAST_32_05290</name>
</gene>
<evidence type="ECO:0000313" key="18">
    <source>
        <dbReference type="Proteomes" id="UP000017048"/>
    </source>
</evidence>
<feature type="transmembrane region" description="Helical" evidence="14">
    <location>
        <begin position="99"/>
        <end position="121"/>
    </location>
</feature>
<evidence type="ECO:0000256" key="12">
    <source>
        <dbReference type="PIRSR" id="PIRSR601287-1"/>
    </source>
</evidence>
<organism evidence="17 18">
    <name type="scientific">Nocardia asteroides NBRC 15531</name>
    <dbReference type="NCBI Taxonomy" id="1110697"/>
    <lineage>
        <taxon>Bacteria</taxon>
        <taxon>Bacillati</taxon>
        <taxon>Actinomycetota</taxon>
        <taxon>Actinomycetes</taxon>
        <taxon>Mycobacteriales</taxon>
        <taxon>Nocardiaceae</taxon>
        <taxon>Nocardia</taxon>
    </lineage>
</organism>